<evidence type="ECO:0000256" key="2">
    <source>
        <dbReference type="ARBA" id="ARBA00022618"/>
    </source>
</evidence>
<protein>
    <recommendedName>
        <fullName evidence="7">SMC-Scp complex subunit ScpB</fullName>
    </recommendedName>
</protein>
<gene>
    <name evidence="5" type="ORF">A3J77_02025</name>
</gene>
<dbReference type="AlphaFoldDB" id="A0A1F8DNH0"/>
<evidence type="ECO:0000313" key="5">
    <source>
        <dbReference type="EMBL" id="OGM89529.1"/>
    </source>
</evidence>
<organism evidence="5 6">
    <name type="scientific">Candidatus Wolfebacteria bacterium RBG_13_41_7</name>
    <dbReference type="NCBI Taxonomy" id="1802554"/>
    <lineage>
        <taxon>Bacteria</taxon>
        <taxon>Candidatus Wolfeibacteriota</taxon>
    </lineage>
</organism>
<proteinExistence type="predicted"/>
<dbReference type="GO" id="GO:0051301">
    <property type="term" value="P:cell division"/>
    <property type="evidence" value="ECO:0007669"/>
    <property type="project" value="UniProtKB-KW"/>
</dbReference>
<reference evidence="5 6" key="1">
    <citation type="journal article" date="2016" name="Nat. Commun.">
        <title>Thousands of microbial genomes shed light on interconnected biogeochemical processes in an aquifer system.</title>
        <authorList>
            <person name="Anantharaman K."/>
            <person name="Brown C.T."/>
            <person name="Hug L.A."/>
            <person name="Sharon I."/>
            <person name="Castelle C.J."/>
            <person name="Probst A.J."/>
            <person name="Thomas B.C."/>
            <person name="Singh A."/>
            <person name="Wilkins M.J."/>
            <person name="Karaoz U."/>
            <person name="Brodie E.L."/>
            <person name="Williams K.H."/>
            <person name="Hubbard S.S."/>
            <person name="Banfield J.F."/>
        </authorList>
    </citation>
    <scope>NUCLEOTIDE SEQUENCE [LARGE SCALE GENOMIC DNA]</scope>
</reference>
<dbReference type="Pfam" id="PF04079">
    <property type="entry name" value="SMC_ScpB"/>
    <property type="match status" value="1"/>
</dbReference>
<evidence type="ECO:0000256" key="1">
    <source>
        <dbReference type="ARBA" id="ARBA00022490"/>
    </source>
</evidence>
<dbReference type="PANTHER" id="PTHR34298">
    <property type="entry name" value="SEGREGATION AND CONDENSATION PROTEIN B"/>
    <property type="match status" value="1"/>
</dbReference>
<keyword evidence="3" id="KW-0159">Chromosome partition</keyword>
<dbReference type="PANTHER" id="PTHR34298:SF2">
    <property type="entry name" value="SEGREGATION AND CONDENSATION PROTEIN B"/>
    <property type="match status" value="1"/>
</dbReference>
<evidence type="ECO:0000313" key="6">
    <source>
        <dbReference type="Proteomes" id="UP000182002"/>
    </source>
</evidence>
<evidence type="ECO:0000256" key="4">
    <source>
        <dbReference type="ARBA" id="ARBA00023306"/>
    </source>
</evidence>
<evidence type="ECO:0008006" key="7">
    <source>
        <dbReference type="Google" id="ProtNLM"/>
    </source>
</evidence>
<evidence type="ECO:0000256" key="3">
    <source>
        <dbReference type="ARBA" id="ARBA00022829"/>
    </source>
</evidence>
<sequence>MEENKKNITAEVEAFLFVYGEPLEVKKISKLLLKGANKVSEVEAKEVISELQKKYAESGGLSLLFSDSPAGQKVQLVTKPEFAPLMEDFIKDEFKEDLTPASLETLSLIAYLGPVSRAQIDYYRGVNSSFILRNLLMRGLVERYNDPQRANVYLYQASFDLLKYLGISKIEDLPEYEKFKTITKINNAEQPVNTQLSN</sequence>
<dbReference type="InterPro" id="IPR036390">
    <property type="entry name" value="WH_DNA-bd_sf"/>
</dbReference>
<dbReference type="InterPro" id="IPR036388">
    <property type="entry name" value="WH-like_DNA-bd_sf"/>
</dbReference>
<dbReference type="EMBL" id="MGIO01000024">
    <property type="protein sequence ID" value="OGM89529.1"/>
    <property type="molecule type" value="Genomic_DNA"/>
</dbReference>
<comment type="caution">
    <text evidence="5">The sequence shown here is derived from an EMBL/GenBank/DDBJ whole genome shotgun (WGS) entry which is preliminary data.</text>
</comment>
<keyword evidence="1" id="KW-0963">Cytoplasm</keyword>
<keyword evidence="4" id="KW-0131">Cell cycle</keyword>
<keyword evidence="2" id="KW-0132">Cell division</keyword>
<dbReference type="SUPFAM" id="SSF46785">
    <property type="entry name" value="Winged helix' DNA-binding domain"/>
    <property type="match status" value="2"/>
</dbReference>
<dbReference type="GO" id="GO:0051304">
    <property type="term" value="P:chromosome separation"/>
    <property type="evidence" value="ECO:0007669"/>
    <property type="project" value="InterPro"/>
</dbReference>
<name>A0A1F8DNH0_9BACT</name>
<accession>A0A1F8DNH0</accession>
<dbReference type="Gene3D" id="1.10.10.10">
    <property type="entry name" value="Winged helix-like DNA-binding domain superfamily/Winged helix DNA-binding domain"/>
    <property type="match status" value="2"/>
</dbReference>
<dbReference type="Proteomes" id="UP000182002">
    <property type="component" value="Unassembled WGS sequence"/>
</dbReference>
<dbReference type="InterPro" id="IPR005234">
    <property type="entry name" value="ScpB_csome_segregation"/>
</dbReference>